<dbReference type="EMBL" id="OQ890324">
    <property type="protein sequence ID" value="WLJ26288.1"/>
    <property type="molecule type" value="Genomic_DNA"/>
</dbReference>
<reference evidence="1" key="1">
    <citation type="submission" date="2023-04" db="EMBL/GenBank/DDBJ databases">
        <title>The human skin virome in hidradenitis suppurativa patients.</title>
        <authorList>
            <person name="Jansen D."/>
        </authorList>
    </citation>
    <scope>NUCLEOTIDE SEQUENCE</scope>
    <source>
        <strain evidence="1">VC4_HSPhageA</strain>
    </source>
</reference>
<name>A0AA50AFR6_9VIRU</name>
<organism evidence="1">
    <name type="scientific">Firmicutes phage HS16</name>
    <dbReference type="NCBI Taxonomy" id="3056394"/>
    <lineage>
        <taxon>Viruses</taxon>
    </lineage>
</organism>
<sequence>MKKHLVIEYFDTYPENKFYFDSKEKAEKFLEEKRKTNTKYLTTYEYRGIVEVKE</sequence>
<proteinExistence type="predicted"/>
<accession>A0AA50AFR6</accession>
<protein>
    <submittedName>
        <fullName evidence="1">Uncharacterized protein</fullName>
    </submittedName>
</protein>
<evidence type="ECO:0000313" key="1">
    <source>
        <dbReference type="EMBL" id="WLJ26288.1"/>
    </source>
</evidence>